<feature type="transmembrane region" description="Helical" evidence="9">
    <location>
        <begin position="387"/>
        <end position="413"/>
    </location>
</feature>
<keyword evidence="6 7" id="KW-0472">Membrane</keyword>
<dbReference type="PROSITE" id="PS50920">
    <property type="entry name" value="SOLCAR"/>
    <property type="match status" value="1"/>
</dbReference>
<comment type="subcellular location">
    <subcellularLocation>
        <location evidence="1 9">Membrane</location>
        <topology evidence="1 9">Multi-pass membrane protein</topology>
    </subcellularLocation>
</comment>
<evidence type="ECO:0000313" key="11">
    <source>
        <dbReference type="EMBL" id="KAF2566361.1"/>
    </source>
</evidence>
<feature type="region of interest" description="Disordered" evidence="10">
    <location>
        <begin position="103"/>
        <end position="130"/>
    </location>
</feature>
<evidence type="ECO:0000256" key="8">
    <source>
        <dbReference type="RuleBase" id="RU000488"/>
    </source>
</evidence>
<dbReference type="Proteomes" id="UP000712281">
    <property type="component" value="Unassembled WGS sequence"/>
</dbReference>
<dbReference type="SUPFAM" id="SSF103506">
    <property type="entry name" value="Mitochondrial carrier"/>
    <property type="match status" value="1"/>
</dbReference>
<comment type="function">
    <text evidence="9">Magnesium transporter that may mediate the influx of magnesium.</text>
</comment>
<comment type="similarity">
    <text evidence="8">Belongs to the mitochondrial carrier (TC 2.A.29) family.</text>
</comment>
<comment type="similarity">
    <text evidence="2 9">Belongs to the CorA metal ion transporter (MIT) (TC 1.A.35.5) family.</text>
</comment>
<reference evidence="11" key="1">
    <citation type="submission" date="2019-12" db="EMBL/GenBank/DDBJ databases">
        <title>Genome sequencing and annotation of Brassica cretica.</title>
        <authorList>
            <person name="Studholme D.J."/>
            <person name="Sarris P.F."/>
        </authorList>
    </citation>
    <scope>NUCLEOTIDE SEQUENCE</scope>
    <source>
        <strain evidence="11">PFS-001/15</strain>
        <tissue evidence="11">Leaf</tissue>
    </source>
</reference>
<evidence type="ECO:0000313" key="12">
    <source>
        <dbReference type="Proteomes" id="UP000712281"/>
    </source>
</evidence>
<evidence type="ECO:0000256" key="6">
    <source>
        <dbReference type="ARBA" id="ARBA00023136"/>
    </source>
</evidence>
<evidence type="ECO:0000256" key="2">
    <source>
        <dbReference type="ARBA" id="ARBA00007535"/>
    </source>
</evidence>
<keyword evidence="5" id="KW-0677">Repeat</keyword>
<dbReference type="PRINTS" id="PR00926">
    <property type="entry name" value="MITOCARRIER"/>
</dbReference>
<dbReference type="GO" id="GO:0016020">
    <property type="term" value="C:membrane"/>
    <property type="evidence" value="ECO:0007669"/>
    <property type="project" value="UniProtKB-SubCell"/>
</dbReference>
<proteinExistence type="inferred from homology"/>
<keyword evidence="9" id="KW-0406">Ion transport</keyword>
<dbReference type="InterPro" id="IPR023395">
    <property type="entry name" value="MCP_dom_sf"/>
</dbReference>
<evidence type="ECO:0000256" key="4">
    <source>
        <dbReference type="ARBA" id="ARBA00022692"/>
    </source>
</evidence>
<dbReference type="FunFam" id="2.40.128.330:FF:000001">
    <property type="entry name" value="Magnesium transporter MRS2-1"/>
    <property type="match status" value="1"/>
</dbReference>
<dbReference type="InterPro" id="IPR002067">
    <property type="entry name" value="MCP"/>
</dbReference>
<accession>A0A8S9I929</accession>
<dbReference type="EMBL" id="QGKW02001911">
    <property type="protein sequence ID" value="KAF2566361.1"/>
    <property type="molecule type" value="Genomic_DNA"/>
</dbReference>
<dbReference type="Pfam" id="PF00153">
    <property type="entry name" value="Mito_carr"/>
    <property type="match status" value="1"/>
</dbReference>
<gene>
    <name evidence="11" type="ORF">F2Q68_00026668</name>
</gene>
<dbReference type="AlphaFoldDB" id="A0A8S9I929"/>
<keyword evidence="4 7" id="KW-0812">Transmembrane</keyword>
<comment type="caution">
    <text evidence="11">The sequence shown here is derived from an EMBL/GenBank/DDBJ whole genome shotgun (WGS) entry which is preliminary data.</text>
</comment>
<keyword evidence="9" id="KW-0460">Magnesium</keyword>
<feature type="transmembrane region" description="Helical" evidence="9">
    <location>
        <begin position="425"/>
        <end position="446"/>
    </location>
</feature>
<dbReference type="PANTHER" id="PTHR13890:SF44">
    <property type="entry name" value="MAGNESIUM TRANSPORTER"/>
    <property type="match status" value="1"/>
</dbReference>
<dbReference type="Gene3D" id="1.50.40.10">
    <property type="entry name" value="Mitochondrial carrier domain"/>
    <property type="match status" value="1"/>
</dbReference>
<evidence type="ECO:0000256" key="10">
    <source>
        <dbReference type="SAM" id="MobiDB-lite"/>
    </source>
</evidence>
<protein>
    <recommendedName>
        <fullName evidence="9">Magnesium transporter</fullName>
    </recommendedName>
</protein>
<keyword evidence="3 8" id="KW-0813">Transport</keyword>
<evidence type="ECO:0000256" key="3">
    <source>
        <dbReference type="ARBA" id="ARBA00022448"/>
    </source>
</evidence>
<keyword evidence="9" id="KW-1133">Transmembrane helix</keyword>
<dbReference type="Gene3D" id="2.40.128.330">
    <property type="match status" value="1"/>
</dbReference>
<organism evidence="11 12">
    <name type="scientific">Brassica cretica</name>
    <name type="common">Mustard</name>
    <dbReference type="NCBI Taxonomy" id="69181"/>
    <lineage>
        <taxon>Eukaryota</taxon>
        <taxon>Viridiplantae</taxon>
        <taxon>Streptophyta</taxon>
        <taxon>Embryophyta</taxon>
        <taxon>Tracheophyta</taxon>
        <taxon>Spermatophyta</taxon>
        <taxon>Magnoliopsida</taxon>
        <taxon>eudicotyledons</taxon>
        <taxon>Gunneridae</taxon>
        <taxon>Pentapetalae</taxon>
        <taxon>rosids</taxon>
        <taxon>malvids</taxon>
        <taxon>Brassicales</taxon>
        <taxon>Brassicaceae</taxon>
        <taxon>Brassiceae</taxon>
        <taxon>Brassica</taxon>
    </lineage>
</organism>
<evidence type="ECO:0000256" key="5">
    <source>
        <dbReference type="ARBA" id="ARBA00022737"/>
    </source>
</evidence>
<dbReference type="Pfam" id="PF22099">
    <property type="entry name" value="MRS2-like"/>
    <property type="match status" value="1"/>
</dbReference>
<sequence>MMGGVAAIVAKSAAAPIERVKLLLQNQGELIKTGHLTRPYTDLGNSFVRIFREEGVLSFWRGNQANVIRYFPTQIRTVPQLDLMSNQSYLSICHQNKDGAVKNDTETSMPSTPIPINAGGRTGNGKKKTRRAMPWMRFSRNGNTEVIECDKSTIMKRVSIPGRDLRIRGPLFSSSSNILGREKSIIVNLENIKAIVTANEVLLLDPLRPQVLSLNDQLKKQFPQRNVPEDIQSSQEAEEGFQSELPFEFQVLESAFEVVCSFFDTRVTSLETEALPVLAELIEKVTTENLSIVRSLKSNLTCLIASVQKVKDEIEHLLDDDKDMAEFYLTRKVIQSQQEDVEDLEMLLEAYLIQVGGTRNKLHTLRKYIDDTEDYVKIKQKDKRNRLLVFKLLMIKASFAISAGTLVVSLFGMNIPIPLYNTNGVFGYLVLGVFVMCIVLFMFTFVKAG</sequence>
<name>A0A8S9I929_BRACR</name>
<evidence type="ECO:0000256" key="9">
    <source>
        <dbReference type="RuleBase" id="RU366041"/>
    </source>
</evidence>
<dbReference type="InterPro" id="IPR039204">
    <property type="entry name" value="MRS2-like"/>
</dbReference>
<dbReference type="InterPro" id="IPR018108">
    <property type="entry name" value="MCP_transmembrane"/>
</dbReference>
<dbReference type="CDD" id="cd12823">
    <property type="entry name" value="Mrs2_Mfm1p-like"/>
    <property type="match status" value="1"/>
</dbReference>
<dbReference type="Gene3D" id="1.20.58.340">
    <property type="entry name" value="Magnesium transport protein CorA, transmembrane region"/>
    <property type="match status" value="1"/>
</dbReference>
<evidence type="ECO:0000256" key="1">
    <source>
        <dbReference type="ARBA" id="ARBA00004141"/>
    </source>
</evidence>
<dbReference type="GO" id="GO:0015095">
    <property type="term" value="F:magnesium ion transmembrane transporter activity"/>
    <property type="evidence" value="ECO:0007669"/>
    <property type="project" value="TreeGrafter"/>
</dbReference>
<dbReference type="PANTHER" id="PTHR13890">
    <property type="entry name" value="RNA SPLICING PROTEIN MRS2, MITOCHONDRIAL"/>
    <property type="match status" value="1"/>
</dbReference>
<feature type="repeat" description="Solcar" evidence="7">
    <location>
        <begin position="1"/>
        <end position="87"/>
    </location>
</feature>
<evidence type="ECO:0000256" key="7">
    <source>
        <dbReference type="PROSITE-ProRule" id="PRU00282"/>
    </source>
</evidence>